<proteinExistence type="predicted"/>
<comment type="subcellular location">
    <subcellularLocation>
        <location evidence="1">Cell membrane</location>
        <topology evidence="1">Multi-pass membrane protein</topology>
    </subcellularLocation>
</comment>
<evidence type="ECO:0000256" key="3">
    <source>
        <dbReference type="ARBA" id="ARBA00022475"/>
    </source>
</evidence>
<dbReference type="Gene3D" id="1.10.3720.10">
    <property type="entry name" value="MetI-like"/>
    <property type="match status" value="1"/>
</dbReference>
<evidence type="ECO:0000256" key="5">
    <source>
        <dbReference type="ARBA" id="ARBA00022989"/>
    </source>
</evidence>
<dbReference type="CDD" id="cd06261">
    <property type="entry name" value="TM_PBP2"/>
    <property type="match status" value="1"/>
</dbReference>
<feature type="transmembrane region" description="Helical" evidence="7">
    <location>
        <begin position="103"/>
        <end position="126"/>
    </location>
</feature>
<dbReference type="SUPFAM" id="SSF161098">
    <property type="entry name" value="MetI-like"/>
    <property type="match status" value="1"/>
</dbReference>
<gene>
    <name evidence="9" type="ORF">NPA09_03110</name>
</gene>
<evidence type="ECO:0000313" key="10">
    <source>
        <dbReference type="Proteomes" id="UP001059576"/>
    </source>
</evidence>
<organism evidence="9 10">
    <name type="scientific">Mycoplasmopsis equigenitalium</name>
    <dbReference type="NCBI Taxonomy" id="114883"/>
    <lineage>
        <taxon>Bacteria</taxon>
        <taxon>Bacillati</taxon>
        <taxon>Mycoplasmatota</taxon>
        <taxon>Mycoplasmoidales</taxon>
        <taxon>Metamycoplasmataceae</taxon>
        <taxon>Mycoplasmopsis</taxon>
    </lineage>
</organism>
<accession>A0ABY5J3Z2</accession>
<evidence type="ECO:0000259" key="8">
    <source>
        <dbReference type="PROSITE" id="PS50928"/>
    </source>
</evidence>
<keyword evidence="2" id="KW-0813">Transport</keyword>
<dbReference type="InterPro" id="IPR000515">
    <property type="entry name" value="MetI-like"/>
</dbReference>
<keyword evidence="4 7" id="KW-0812">Transmembrane</keyword>
<feature type="transmembrane region" description="Helical" evidence="7">
    <location>
        <begin position="138"/>
        <end position="157"/>
    </location>
</feature>
<evidence type="ECO:0000313" key="9">
    <source>
        <dbReference type="EMBL" id="UUD36862.1"/>
    </source>
</evidence>
<dbReference type="RefSeq" id="WP_129722948.1">
    <property type="nucleotide sequence ID" value="NZ_CP101808.1"/>
</dbReference>
<keyword evidence="6 7" id="KW-0472">Membrane</keyword>
<sequence length="324" mass="36810">MFERKLKIQEWLTKRKLNRNRDKTGQQVRESSAIYLVTVAFLKMFVLCFFGLIIFFPFAFMILVAIMPDLQANKLNAEFIIIPESVNFNNFTRAFDSSYWQSLLLTFLNVLISIVSKIFVVMLAGYAFSLKKWWGKEFLWGVFIALLVLPEVALMTGQYKVALLLEQNIPGVDFRKTFVGVLAIIALPFMASIFNALMYRNAFSSIPKRIKEVSTVDGASGATYLFKIAMPMVRPITLTIVILTALAAWNSYLWPALIAGGDYKIMSVWLFGVGRLELDGIDRIMQNVKMAGAIIAIFPMFLFYFIFRKRIMNAVSNQGSAIKG</sequence>
<dbReference type="Proteomes" id="UP001059576">
    <property type="component" value="Chromosome"/>
</dbReference>
<feature type="transmembrane region" description="Helical" evidence="7">
    <location>
        <begin position="288"/>
        <end position="307"/>
    </location>
</feature>
<protein>
    <submittedName>
        <fullName evidence="9">Carbohydrate ABC transporter permease</fullName>
    </submittedName>
</protein>
<dbReference type="EMBL" id="CP101808">
    <property type="protein sequence ID" value="UUD36862.1"/>
    <property type="molecule type" value="Genomic_DNA"/>
</dbReference>
<dbReference type="PROSITE" id="PS50928">
    <property type="entry name" value="ABC_TM1"/>
    <property type="match status" value="1"/>
</dbReference>
<reference evidence="9" key="1">
    <citation type="submission" date="2022-07" db="EMBL/GenBank/DDBJ databases">
        <title>Complete genome of Mycoplasma equigenitalium type strain T37.</title>
        <authorList>
            <person name="Spergser J."/>
        </authorList>
    </citation>
    <scope>NUCLEOTIDE SEQUENCE</scope>
    <source>
        <strain evidence="9">T37</strain>
    </source>
</reference>
<dbReference type="PANTHER" id="PTHR43744">
    <property type="entry name" value="ABC TRANSPORTER PERMEASE PROTEIN MG189-RELATED-RELATED"/>
    <property type="match status" value="1"/>
</dbReference>
<keyword evidence="5 7" id="KW-1133">Transmembrane helix</keyword>
<keyword evidence="10" id="KW-1185">Reference proteome</keyword>
<feature type="transmembrane region" description="Helical" evidence="7">
    <location>
        <begin position="236"/>
        <end position="254"/>
    </location>
</feature>
<feature type="domain" description="ABC transmembrane type-1" evidence="8">
    <location>
        <begin position="99"/>
        <end position="307"/>
    </location>
</feature>
<evidence type="ECO:0000256" key="2">
    <source>
        <dbReference type="ARBA" id="ARBA00022448"/>
    </source>
</evidence>
<feature type="transmembrane region" description="Helical" evidence="7">
    <location>
        <begin position="33"/>
        <end position="66"/>
    </location>
</feature>
<feature type="transmembrane region" description="Helical" evidence="7">
    <location>
        <begin position="177"/>
        <end position="199"/>
    </location>
</feature>
<evidence type="ECO:0000256" key="7">
    <source>
        <dbReference type="SAM" id="Phobius"/>
    </source>
</evidence>
<dbReference type="PANTHER" id="PTHR43744:SF12">
    <property type="entry name" value="ABC TRANSPORTER PERMEASE PROTEIN MG189-RELATED"/>
    <property type="match status" value="1"/>
</dbReference>
<keyword evidence="3" id="KW-1003">Cell membrane</keyword>
<evidence type="ECO:0000256" key="6">
    <source>
        <dbReference type="ARBA" id="ARBA00023136"/>
    </source>
</evidence>
<evidence type="ECO:0000256" key="4">
    <source>
        <dbReference type="ARBA" id="ARBA00022692"/>
    </source>
</evidence>
<evidence type="ECO:0000256" key="1">
    <source>
        <dbReference type="ARBA" id="ARBA00004651"/>
    </source>
</evidence>
<name>A0ABY5J3Z2_9BACT</name>
<dbReference type="InterPro" id="IPR035906">
    <property type="entry name" value="MetI-like_sf"/>
</dbReference>